<keyword evidence="2" id="KW-0472">Membrane</keyword>
<feature type="transmembrane region" description="Helical" evidence="2">
    <location>
        <begin position="148"/>
        <end position="167"/>
    </location>
</feature>
<dbReference type="Proteomes" id="UP000611215">
    <property type="component" value="Unassembled WGS sequence"/>
</dbReference>
<feature type="coiled-coil region" evidence="1">
    <location>
        <begin position="35"/>
        <end position="62"/>
    </location>
</feature>
<name>A0ABS0EKZ8_9FLAO</name>
<protein>
    <recommendedName>
        <fullName evidence="5">DUF3526 domain-containing protein</fullName>
    </recommendedName>
</protein>
<evidence type="ECO:0000313" key="3">
    <source>
        <dbReference type="EMBL" id="MBF8151145.1"/>
    </source>
</evidence>
<comment type="caution">
    <text evidence="3">The sequence shown here is derived from an EMBL/GenBank/DDBJ whole genome shotgun (WGS) entry which is preliminary data.</text>
</comment>
<proteinExistence type="predicted"/>
<keyword evidence="2" id="KW-1133">Transmembrane helix</keyword>
<dbReference type="PANTHER" id="PTHR43471">
    <property type="entry name" value="ABC TRANSPORTER PERMEASE"/>
    <property type="match status" value="1"/>
</dbReference>
<evidence type="ECO:0000256" key="2">
    <source>
        <dbReference type="SAM" id="Phobius"/>
    </source>
</evidence>
<evidence type="ECO:0008006" key="5">
    <source>
        <dbReference type="Google" id="ProtNLM"/>
    </source>
</evidence>
<keyword evidence="4" id="KW-1185">Reference proteome</keyword>
<gene>
    <name evidence="3" type="ORF">ITJ86_14640</name>
</gene>
<feature type="transmembrane region" description="Helical" evidence="2">
    <location>
        <begin position="21"/>
        <end position="39"/>
    </location>
</feature>
<evidence type="ECO:0000256" key="1">
    <source>
        <dbReference type="SAM" id="Coils"/>
    </source>
</evidence>
<sequence length="439" mass="51283">MRNLTIFLYEWKHFVGSPFKIVAVLLFIIASIYGLQNGADLYEKQNSEIERINKEAEIQKATTLSYFENNQKGPENRPWIDVTSPFWALWHTPTYHFKKPSPALVYNIGQTEQYGFYKAIRTSSSPYDADMTNEISNPERIQSGTLDFSFVILFLLPLLLLVLLYNIKGQEAEHGFLPLVFVQTGSKNWWLLSRTAFYTVLLLLVLFGVMLYGATLTNVFNSENIFGNIFLWVTLYLFFWVIIYFLILKYGKNTVSNTLQMIGVWLLFAFIIPATVQQWITIEKPTNLMVDLIDVSRDTKSEINVQSIDKIDEQLFQLYPNLKDTKVAQENITVSRLRRLSTSALINVEMKKATKSIEEENKSKNKLISKTYWFNPISYFQNKLNQLSNTHYNDYETYRNNIQESVDKRNELKVFEIWNDIKVDKEKYLEYNATLSNSN</sequence>
<evidence type="ECO:0000313" key="4">
    <source>
        <dbReference type="Proteomes" id="UP000611215"/>
    </source>
</evidence>
<feature type="transmembrane region" description="Helical" evidence="2">
    <location>
        <begin position="225"/>
        <end position="247"/>
    </location>
</feature>
<feature type="transmembrane region" description="Helical" evidence="2">
    <location>
        <begin position="259"/>
        <end position="280"/>
    </location>
</feature>
<reference evidence="3 4" key="1">
    <citation type="submission" date="2020-11" db="EMBL/GenBank/DDBJ databases">
        <title>Winogradskyella marina sp. nov., isolated from marine sediment.</title>
        <authorList>
            <person name="Bo J."/>
            <person name="Wang S."/>
            <person name="Song X."/>
            <person name="Du Z."/>
        </authorList>
    </citation>
    <scope>NUCLEOTIDE SEQUENCE [LARGE SCALE GENOMIC DNA]</scope>
    <source>
        <strain evidence="3 4">F6397</strain>
    </source>
</reference>
<dbReference type="EMBL" id="JADOET010000015">
    <property type="protein sequence ID" value="MBF8151145.1"/>
    <property type="molecule type" value="Genomic_DNA"/>
</dbReference>
<feature type="transmembrane region" description="Helical" evidence="2">
    <location>
        <begin position="195"/>
        <end position="213"/>
    </location>
</feature>
<keyword evidence="2" id="KW-0812">Transmembrane</keyword>
<organism evidence="3 4">
    <name type="scientific">Winogradskyella marina</name>
    <dbReference type="NCBI Taxonomy" id="2785530"/>
    <lineage>
        <taxon>Bacteria</taxon>
        <taxon>Pseudomonadati</taxon>
        <taxon>Bacteroidota</taxon>
        <taxon>Flavobacteriia</taxon>
        <taxon>Flavobacteriales</taxon>
        <taxon>Flavobacteriaceae</taxon>
        <taxon>Winogradskyella</taxon>
    </lineage>
</organism>
<keyword evidence="1" id="KW-0175">Coiled coil</keyword>
<accession>A0ABS0EKZ8</accession>
<dbReference type="RefSeq" id="WP_195872402.1">
    <property type="nucleotide sequence ID" value="NZ_JADOET010000015.1"/>
</dbReference>